<evidence type="ECO:0000256" key="2">
    <source>
        <dbReference type="ARBA" id="ARBA00022475"/>
    </source>
</evidence>
<dbReference type="Gene3D" id="3.40.50.1000">
    <property type="entry name" value="HAD superfamily/HAD-like"/>
    <property type="match status" value="1"/>
</dbReference>
<dbReference type="AlphaFoldDB" id="A0A835P918"/>
<evidence type="ECO:0000256" key="1">
    <source>
        <dbReference type="ARBA" id="ARBA00004651"/>
    </source>
</evidence>
<dbReference type="Gene3D" id="3.40.1110.10">
    <property type="entry name" value="Calcium-transporting ATPase, cytoplasmic domain N"/>
    <property type="match status" value="1"/>
</dbReference>
<evidence type="ECO:0000313" key="4">
    <source>
        <dbReference type="Proteomes" id="UP000639772"/>
    </source>
</evidence>
<proteinExistence type="predicted"/>
<dbReference type="PRINTS" id="PR00119">
    <property type="entry name" value="CATATPASE"/>
</dbReference>
<dbReference type="PANTHER" id="PTHR43294">
    <property type="entry name" value="SODIUM/POTASSIUM-TRANSPORTING ATPASE SUBUNIT ALPHA"/>
    <property type="match status" value="1"/>
</dbReference>
<dbReference type="GO" id="GO:0000166">
    <property type="term" value="F:nucleotide binding"/>
    <property type="evidence" value="ECO:0007669"/>
    <property type="project" value="InterPro"/>
</dbReference>
<keyword evidence="2" id="KW-1003">Cell membrane</keyword>
<dbReference type="GO" id="GO:0005886">
    <property type="term" value="C:plasma membrane"/>
    <property type="evidence" value="ECO:0007669"/>
    <property type="project" value="UniProtKB-SubCell"/>
</dbReference>
<accession>A0A835P918</accession>
<dbReference type="OrthoDB" id="3352408at2759"/>
<keyword evidence="2" id="KW-0472">Membrane</keyword>
<comment type="caution">
    <text evidence="3">The sequence shown here is derived from an EMBL/GenBank/DDBJ whole genome shotgun (WGS) entry which is preliminary data.</text>
</comment>
<reference evidence="3 4" key="1">
    <citation type="journal article" date="2020" name="Nat. Food">
        <title>A phased Vanilla planifolia genome enables genetic improvement of flavour and production.</title>
        <authorList>
            <person name="Hasing T."/>
            <person name="Tang H."/>
            <person name="Brym M."/>
            <person name="Khazi F."/>
            <person name="Huang T."/>
            <person name="Chambers A.H."/>
        </authorList>
    </citation>
    <scope>NUCLEOTIDE SEQUENCE [LARGE SCALE GENOMIC DNA]</scope>
    <source>
        <tissue evidence="3">Leaf</tissue>
    </source>
</reference>
<dbReference type="PANTHER" id="PTHR43294:SF21">
    <property type="entry name" value="CATION TRANSPORTING ATPASE"/>
    <property type="match status" value="1"/>
</dbReference>
<dbReference type="Pfam" id="PF00702">
    <property type="entry name" value="Hydrolase"/>
    <property type="match status" value="1"/>
</dbReference>
<dbReference type="InterPro" id="IPR023299">
    <property type="entry name" value="ATPase_P-typ_cyto_dom_N"/>
</dbReference>
<comment type="subcellular location">
    <subcellularLocation>
        <location evidence="1">Cell membrane</location>
        <topology evidence="1">Multi-pass membrane protein</topology>
    </subcellularLocation>
</comment>
<dbReference type="SUPFAM" id="SSF56784">
    <property type="entry name" value="HAD-like"/>
    <property type="match status" value="1"/>
</dbReference>
<protein>
    <submittedName>
        <fullName evidence="3">Uncharacterized protein</fullName>
    </submittedName>
</protein>
<sequence>MDSSQQMLSHEDESNLTFIGLVGMLDPPREEVKNAMLSCMKAGIRVIVVTGDNKSTAESLCRKIGAFSHLNDFDGYSYSASEFEALSPLQRTLALQRMVLFTSLMGWFSCPVSGGEIQMAVRKDDGGESPRIISKDVHVSEDFNRSFWTMSLMINGSSAIKASRHQPQSHAIDLSKMEATRALCTMKIYVFIDILPLDDAIVFSNSLL</sequence>
<dbReference type="InterPro" id="IPR023214">
    <property type="entry name" value="HAD_sf"/>
</dbReference>
<dbReference type="EMBL" id="JADCNM010000347">
    <property type="protein sequence ID" value="KAG0448123.1"/>
    <property type="molecule type" value="Genomic_DNA"/>
</dbReference>
<dbReference type="Proteomes" id="UP000639772">
    <property type="component" value="Unassembled WGS sequence"/>
</dbReference>
<gene>
    <name evidence="3" type="ORF">HPP92_027990</name>
</gene>
<name>A0A835P918_VANPL</name>
<dbReference type="InterPro" id="IPR050510">
    <property type="entry name" value="Cation_transp_ATPase_P-type"/>
</dbReference>
<evidence type="ECO:0000313" key="3">
    <source>
        <dbReference type="EMBL" id="KAG0448123.1"/>
    </source>
</evidence>
<organism evidence="3 4">
    <name type="scientific">Vanilla planifolia</name>
    <name type="common">Vanilla</name>
    <dbReference type="NCBI Taxonomy" id="51239"/>
    <lineage>
        <taxon>Eukaryota</taxon>
        <taxon>Viridiplantae</taxon>
        <taxon>Streptophyta</taxon>
        <taxon>Embryophyta</taxon>
        <taxon>Tracheophyta</taxon>
        <taxon>Spermatophyta</taxon>
        <taxon>Magnoliopsida</taxon>
        <taxon>Liliopsida</taxon>
        <taxon>Asparagales</taxon>
        <taxon>Orchidaceae</taxon>
        <taxon>Vanilloideae</taxon>
        <taxon>Vanilleae</taxon>
        <taxon>Vanilla</taxon>
    </lineage>
</organism>
<dbReference type="InterPro" id="IPR036412">
    <property type="entry name" value="HAD-like_sf"/>
</dbReference>